<feature type="chain" id="PRO_5010959276" evidence="2">
    <location>
        <begin position="21"/>
        <end position="159"/>
    </location>
</feature>
<gene>
    <name evidence="5" type="primary">CD19</name>
    <name evidence="5" type="ORF">hCG_18515</name>
</gene>
<evidence type="ECO:0000313" key="4">
    <source>
        <dbReference type="EMBL" id="BAG62907.1"/>
    </source>
</evidence>
<feature type="compositionally biased region" description="Gly residues" evidence="1">
    <location>
        <begin position="149"/>
        <end position="159"/>
    </location>
</feature>
<dbReference type="PeptideAtlas" id="B4DW45"/>
<dbReference type="InterPro" id="IPR042341">
    <property type="entry name" value="CD19"/>
</dbReference>
<evidence type="ECO:0000256" key="1">
    <source>
        <dbReference type="SAM" id="MobiDB-lite"/>
    </source>
</evidence>
<feature type="domain" description="Ig-like" evidence="3">
    <location>
        <begin position="20"/>
        <end position="98"/>
    </location>
</feature>
<dbReference type="GO" id="GO:0002322">
    <property type="term" value="P:B cell proliferation involved in immune response"/>
    <property type="evidence" value="ECO:0007669"/>
    <property type="project" value="InterPro"/>
</dbReference>
<dbReference type="GO" id="GO:0050864">
    <property type="term" value="P:regulation of B cell activation"/>
    <property type="evidence" value="ECO:0007669"/>
    <property type="project" value="InterPro"/>
</dbReference>
<feature type="signal peptide" evidence="2">
    <location>
        <begin position="1"/>
        <end position="20"/>
    </location>
</feature>
<reference evidence="4" key="3">
    <citation type="submission" date="2007-10" db="EMBL/GenBank/DDBJ databases">
        <title>NEDO human cDNA sequencing project focused on splicing variants.</title>
        <authorList>
            <person name="Wakamatsu A."/>
            <person name="Yamamoto J."/>
            <person name="Kimura K."/>
            <person name="Ishii S."/>
            <person name="Watanabe K."/>
            <person name="Sugiyama A."/>
            <person name="Murakawa K."/>
            <person name="Kaida T."/>
            <person name="Tsuchiya K."/>
            <person name="Fukuzumi Y."/>
            <person name="Kumagai A."/>
            <person name="Oishi Y."/>
            <person name="Yamamoto S."/>
            <person name="Ono Y."/>
            <person name="Komori Y."/>
            <person name="Yamazaki M."/>
            <person name="Kisu Y."/>
            <person name="Nishikawa T."/>
            <person name="Sugano S."/>
            <person name="Nomura N."/>
            <person name="Isogai T."/>
        </authorList>
    </citation>
    <scope>NUCLEOTIDE SEQUENCE</scope>
    <source>
        <tissue evidence="4">Synovial membrane tissue</tissue>
    </source>
</reference>
<dbReference type="EMBL" id="AK301363">
    <property type="protein sequence ID" value="BAG62907.1"/>
    <property type="molecule type" value="mRNA"/>
</dbReference>
<dbReference type="OrthoDB" id="9449216at2759"/>
<dbReference type="PROSITE" id="PS50835">
    <property type="entry name" value="IG_LIKE"/>
    <property type="match status" value="1"/>
</dbReference>
<feature type="region of interest" description="Disordered" evidence="1">
    <location>
        <begin position="117"/>
        <end position="159"/>
    </location>
</feature>
<organism evidence="4">
    <name type="scientific">Homo sapiens</name>
    <name type="common">Human</name>
    <dbReference type="NCBI Taxonomy" id="9606"/>
    <lineage>
        <taxon>Eukaryota</taxon>
        <taxon>Metazoa</taxon>
        <taxon>Chordata</taxon>
        <taxon>Craniata</taxon>
        <taxon>Vertebrata</taxon>
        <taxon>Euteleostomi</taxon>
        <taxon>Mammalia</taxon>
        <taxon>Eutheria</taxon>
        <taxon>Euarchontoglires</taxon>
        <taxon>Primates</taxon>
        <taxon>Haplorrhini</taxon>
        <taxon>Catarrhini</taxon>
        <taxon>Hominidae</taxon>
        <taxon>Homo</taxon>
    </lineage>
</organism>
<dbReference type="CDD" id="cd23999">
    <property type="entry name" value="CD19_protodomain_1_2"/>
    <property type="match status" value="1"/>
</dbReference>
<dbReference type="InterPro" id="IPR036179">
    <property type="entry name" value="Ig-like_dom_sf"/>
</dbReference>
<sequence>MPPPRLLFFLLFLTPMEVRPEEPLVVKVEEGDNAVLQCLKGTSDGPTQQLTWSRESPLKPFLKLSLGLPGLGIHMRPLAIWLFIFNVSQQMGGFYLCQPGPPSEKAWQPGWTVNVEGSGEGRAGAGAGGEKGGHHGQKRSAATMELERGAGGIEGETRS</sequence>
<dbReference type="AlphaFoldDB" id="B4DW45"/>
<feature type="compositionally biased region" description="Gly residues" evidence="1">
    <location>
        <begin position="118"/>
        <end position="130"/>
    </location>
</feature>
<dbReference type="EMBL" id="CH471267">
    <property type="protein sequence ID" value="EAW52013.1"/>
    <property type="molecule type" value="Genomic_DNA"/>
</dbReference>
<dbReference type="SUPFAM" id="SSF48726">
    <property type="entry name" value="Immunoglobulin"/>
    <property type="match status" value="1"/>
</dbReference>
<reference evidence="5" key="1">
    <citation type="journal article" date="2001" name="Science">
        <title>The sequence of the human genome.</title>
        <authorList>
            <person name="Venter J.C."/>
            <person name="Adams M.D."/>
            <person name="Myers E.W."/>
            <person name="Li P.W."/>
            <person name="Mural R.J."/>
            <person name="Sutton G.G."/>
            <person name="Smith H.O."/>
            <person name="Yandell M."/>
            <person name="Evans C.A."/>
            <person name="Holt R.A."/>
            <person name="Gocayne J.D."/>
            <person name="Amanatides P."/>
            <person name="Ballew R.M."/>
            <person name="Huson D.H."/>
            <person name="Wortman J.R."/>
            <person name="Zhang Q."/>
            <person name="Kodira C.D."/>
            <person name="Zheng X.H."/>
            <person name="Chen L."/>
            <person name="Skupski M."/>
            <person name="Subramanian G."/>
            <person name="Thomas P.D."/>
            <person name="Zhang J."/>
            <person name="Gabor Miklos G.L."/>
            <person name="Nelson C."/>
            <person name="Broder S."/>
            <person name="Clark A.G."/>
            <person name="Nadeau J."/>
            <person name="McKusick V.A."/>
            <person name="Zinder N."/>
            <person name="Levine A.J."/>
            <person name="Roberts R.J."/>
            <person name="Simon M."/>
            <person name="Slayman C."/>
            <person name="Hunkapiller M."/>
            <person name="Bolanos R."/>
            <person name="Delcher A."/>
            <person name="Dew I."/>
            <person name="Fasulo D."/>
            <person name="Flanigan M."/>
            <person name="Florea L."/>
            <person name="Halpern A."/>
            <person name="Hannenhalli S."/>
            <person name="Kravitz S."/>
            <person name="Levy S."/>
            <person name="Mobarry C."/>
            <person name="Reinert K."/>
            <person name="Remington K."/>
            <person name="Abu-Threideh J."/>
            <person name="Beasley E."/>
            <person name="Biddick K."/>
            <person name="Bonazzi V."/>
            <person name="Brandon R."/>
            <person name="Cargill M."/>
            <person name="Chandramouliswaran I."/>
            <person name="Charlab R."/>
            <person name="Chaturvedi K."/>
            <person name="Deng Z."/>
            <person name="Di Francesco V."/>
            <person name="Dunn P."/>
            <person name="Eilbeck K."/>
            <person name="Evangelista C."/>
            <person name="Gabrielian A.E."/>
            <person name="Gan W."/>
            <person name="Ge W."/>
            <person name="Gong F."/>
            <person name="Gu Z."/>
            <person name="Guan P."/>
            <person name="Heiman T.J."/>
            <person name="Higgins M.E."/>
            <person name="Ji R.R."/>
            <person name="Ke Z."/>
            <person name="Ketchum K.A."/>
            <person name="Lai Z."/>
            <person name="Lei Y."/>
            <person name="Li Z."/>
            <person name="Li J."/>
            <person name="Liang Y."/>
            <person name="Lin X."/>
            <person name="Lu F."/>
            <person name="Merkulov G.V."/>
            <person name="Milshina N."/>
            <person name="Moore H.M."/>
            <person name="Naik A.K."/>
            <person name="Narayan V.A."/>
            <person name="Neelam B."/>
            <person name="Nusskern D."/>
            <person name="Rusch D.B."/>
            <person name="Salzberg S."/>
            <person name="Shao W."/>
            <person name="Shue B."/>
            <person name="Sun J."/>
            <person name="Wang Z."/>
            <person name="Wang A."/>
            <person name="Wang X."/>
            <person name="Wang J."/>
            <person name="Wei M."/>
            <person name="Wides R."/>
            <person name="Xiao C."/>
            <person name="Yan C."/>
            <person name="Yao A."/>
            <person name="Ye J."/>
            <person name="Zhan M."/>
            <person name="Zhang W."/>
            <person name="Zhang H."/>
            <person name="Zhao Q."/>
            <person name="Zheng L."/>
            <person name="Zhong F."/>
            <person name="Zhong W."/>
            <person name="Zhu S."/>
            <person name="Zhao S."/>
            <person name="Gilbert D."/>
            <person name="Baumhueter S."/>
            <person name="Spier G."/>
            <person name="Carter C."/>
            <person name="Cravchik A."/>
            <person name="Woodage T."/>
            <person name="Ali F."/>
            <person name="An H."/>
            <person name="Awe A."/>
            <person name="Baldwin D."/>
            <person name="Baden H."/>
            <person name="Barnstead M."/>
            <person name="Barrow I."/>
            <person name="Beeson K."/>
            <person name="Busam D."/>
            <person name="Carver A."/>
            <person name="Center A."/>
            <person name="Cheng M.L."/>
            <person name="Curry L."/>
            <person name="Danaher S."/>
            <person name="Davenport L."/>
            <person name="Desilets R."/>
            <person name="Dietz S."/>
            <person name="Dodson K."/>
            <person name="Doup L."/>
            <person name="Ferriera S."/>
            <person name="Garg N."/>
            <person name="Gluecksmann A."/>
            <person name="Hart B."/>
            <person name="Haynes J."/>
            <person name="Haynes C."/>
            <person name="Heiner C."/>
            <person name="Hladun S."/>
            <person name="Hostin D."/>
            <person name="Houck J."/>
            <person name="Howland T."/>
            <person name="Ibegwam C."/>
            <person name="Johnson J."/>
            <person name="Kalush F."/>
            <person name="Kline L."/>
            <person name="Koduru S."/>
            <person name="Love A."/>
            <person name="Mann F."/>
            <person name="May D."/>
            <person name="McCawley S."/>
            <person name="McIntosh T."/>
            <person name="McMullen I."/>
            <person name="Moy M."/>
            <person name="Moy L."/>
            <person name="Murphy B."/>
            <person name="Nelson K."/>
            <person name="Pfannkoch C."/>
            <person name="Pratts E."/>
            <person name="Puri V."/>
            <person name="Qureshi H."/>
            <person name="Reardon M."/>
            <person name="Rodriguez R."/>
            <person name="Rogers Y.H."/>
            <person name="Romblad D."/>
            <person name="Ruhfel B."/>
            <person name="Scott R."/>
            <person name="Sitter C."/>
            <person name="Smallwood M."/>
            <person name="Stewart E."/>
            <person name="Strong R."/>
            <person name="Suh E."/>
            <person name="Thomas R."/>
            <person name="Tint N.N."/>
            <person name="Tse S."/>
            <person name="Vech C."/>
            <person name="Wang G."/>
            <person name="Wetter J."/>
            <person name="Williams S."/>
            <person name="Williams M."/>
            <person name="Windsor S."/>
            <person name="Winn-Deen E."/>
            <person name="Wolfe K."/>
            <person name="Zaveri J."/>
            <person name="Zaveri K."/>
            <person name="Abril J.F."/>
            <person name="Guigo R."/>
            <person name="Campbell M.J."/>
            <person name="Sjolander K.V."/>
            <person name="Karlak B."/>
            <person name="Kejariwal A."/>
            <person name="Mi H."/>
            <person name="Lazareva B."/>
            <person name="Hatton T."/>
            <person name="Narechania A."/>
            <person name="Diemer K."/>
            <person name="Muruganujan A."/>
            <person name="Guo N."/>
            <person name="Sato S."/>
            <person name="Bafna V."/>
            <person name="Istrail S."/>
            <person name="Lippert R."/>
            <person name="Schwartz R."/>
            <person name="Walenz B."/>
            <person name="Yooseph S."/>
            <person name="Allen D."/>
            <person name="Basu A."/>
            <person name="Baxendale J."/>
            <person name="Blick L."/>
            <person name="Caminha M."/>
            <person name="Carnes-Stine J."/>
            <person name="Caulk P."/>
            <person name="Chiang Y.H."/>
            <person name="Coyne M."/>
            <person name="Dahlke C."/>
            <person name="Mays A."/>
            <person name="Dombroski M."/>
            <person name="Donnelly M."/>
            <person name="Ely D."/>
            <person name="Esparham S."/>
            <person name="Fosler C."/>
            <person name="Gire H."/>
            <person name="Glanowski S."/>
            <person name="Glasser K."/>
            <person name="Glodek A."/>
            <person name="Gorokhov M."/>
            <person name="Graham K."/>
            <person name="Gropman B."/>
            <person name="Harris M."/>
            <person name="Heil J."/>
            <person name="Henderson S."/>
            <person name="Hoover J."/>
            <person name="Jennings D."/>
            <person name="Jordan C."/>
            <person name="Jordan J."/>
            <person name="Kasha J."/>
            <person name="Kagan L."/>
            <person name="Kraft C."/>
            <person name="Levitsky A."/>
            <person name="Lewis M."/>
            <person name="Liu X."/>
            <person name="Lopez J."/>
            <person name="Ma D."/>
            <person name="Majoros W."/>
            <person name="McDaniel J."/>
            <person name="Murphy S."/>
            <person name="Newman M."/>
            <person name="Nguyen T."/>
            <person name="Nguyen N."/>
            <person name="Nodell M."/>
            <person name="Pan S."/>
            <person name="Peck J."/>
            <person name="Peterson M."/>
            <person name="Rowe W."/>
            <person name="Sanders R."/>
            <person name="Scott J."/>
            <person name="Simpson M."/>
            <person name="Smith T."/>
            <person name="Sprague A."/>
            <person name="Stockwell T."/>
            <person name="Turner R."/>
            <person name="Venter E."/>
            <person name="Wang M."/>
            <person name="Wen M."/>
            <person name="Wu D."/>
            <person name="Wu M."/>
            <person name="Xia A."/>
            <person name="Zandieh A."/>
            <person name="Zhu X."/>
        </authorList>
    </citation>
    <scope>NUCLEOTIDE SEQUENCE</scope>
</reference>
<protein>
    <submittedName>
        <fullName evidence="5">CD19 antigen, isoform CRA_f</fullName>
    </submittedName>
    <submittedName>
        <fullName evidence="4">cDNA FLJ60916, highly similar to B-lymphocyte antigen CD19</fullName>
    </submittedName>
</protein>
<keyword evidence="2" id="KW-0732">Signal</keyword>
<dbReference type="PANTHER" id="PTHR16674">
    <property type="entry name" value="B-LYMPHOCYTE ANTIGEN CD19"/>
    <property type="match status" value="1"/>
</dbReference>
<dbReference type="SMART" id="SM00409">
    <property type="entry name" value="IG"/>
    <property type="match status" value="1"/>
</dbReference>
<proteinExistence type="evidence at transcript level"/>
<dbReference type="InterPro" id="IPR007110">
    <property type="entry name" value="Ig-like_dom"/>
</dbReference>
<dbReference type="PANTHER" id="PTHR16674:SF2">
    <property type="entry name" value="B-LYMPHOCYTE ANTIGEN CD19"/>
    <property type="match status" value="1"/>
</dbReference>
<accession>B4DW45</accession>
<reference evidence="5" key="2">
    <citation type="submission" date="2005-07" db="EMBL/GenBank/DDBJ databases">
        <authorList>
            <person name="Mural R.J."/>
            <person name="Istrail S."/>
            <person name="Sutton G."/>
            <person name="Florea L."/>
            <person name="Halpern A.L."/>
            <person name="Mobarry C.M."/>
            <person name="Lippert R."/>
            <person name="Walenz B."/>
            <person name="Shatkay H."/>
            <person name="Dew I."/>
            <person name="Miller J.R."/>
            <person name="Flanigan M.J."/>
            <person name="Edwards N.J."/>
            <person name="Bolanos R."/>
            <person name="Fasulo D."/>
            <person name="Halldorsson B.V."/>
            <person name="Hannenhalli S."/>
            <person name="Turner R."/>
            <person name="Yooseph S."/>
            <person name="Lu F."/>
            <person name="Nusskern D.R."/>
            <person name="Shue B.C."/>
            <person name="Zheng X.H."/>
            <person name="Zhong F."/>
            <person name="Delcher A.L."/>
            <person name="Huson D.H."/>
            <person name="Kravitz S.A."/>
            <person name="Mouchard L."/>
            <person name="Reinert K."/>
            <person name="Remington K.A."/>
            <person name="Clark A.G."/>
            <person name="Waterman M.S."/>
            <person name="Eichler E.E."/>
            <person name="Adams M.D."/>
            <person name="Hunkapiller M.W."/>
            <person name="Myers E.W."/>
            <person name="Venter J.C."/>
        </authorList>
    </citation>
    <scope>NUCLEOTIDE SEQUENCE</scope>
</reference>
<name>B4DW45_HUMAN</name>
<dbReference type="ChiTaRS" id="CD19">
    <property type="organism name" value="human"/>
</dbReference>
<evidence type="ECO:0000259" key="3">
    <source>
        <dbReference type="PROSITE" id="PS50835"/>
    </source>
</evidence>
<evidence type="ECO:0000313" key="5">
    <source>
        <dbReference type="EMBL" id="EAW52013.1"/>
    </source>
</evidence>
<dbReference type="InterPro" id="IPR003599">
    <property type="entry name" value="Ig_sub"/>
</dbReference>
<evidence type="ECO:0000256" key="2">
    <source>
        <dbReference type="SAM" id="SignalP"/>
    </source>
</evidence>